<keyword evidence="2" id="KW-1185">Reference proteome</keyword>
<dbReference type="Proteomes" id="UP001311799">
    <property type="component" value="Unassembled WGS sequence"/>
</dbReference>
<dbReference type="PANTHER" id="PTHR34560">
    <property type="entry name" value="POLYKETIDE CYCLASE/DEHYDRASE/LIPID TRANSPORT SUPERFAMILY PROTEIN"/>
    <property type="match status" value="1"/>
</dbReference>
<sequence length="391" mass="46193">MHDVIEELNFSISLYKDEKLWESHILLQRLIKEYGFEKMYKINPICMEIQRRAAIIKQFVNELNSLSIEEIDVSLDFYANDNCFATELKSKYGKDINFENNDFYSDSASENRNSFKSINNESDGDNDLESPIVDKYFDFNGDLLSDFQLEDCKSLIINTKPKDWICVTKKELFNLWYRGYEDSTIAEICFQGNINTNIFNVLSVFYERDLYKEWIPYFSFPVKFGLNSIKEIMHKDRLHIVTAIYIDIPWPFSNREVILEIWVSDEIAANNRIFIHASSIENHGYHPRLKTDIPYSMGYSNRANISGGGFVSPIDDNSTQILFMWKIDLFIDPPTFLLNFFLKIFIKACWEKFCKTCIQADKPNSIHKERINNNKEFYDFIRERILARNNR</sequence>
<evidence type="ECO:0000313" key="2">
    <source>
        <dbReference type="Proteomes" id="UP001311799"/>
    </source>
</evidence>
<comment type="caution">
    <text evidence="1">The sequence shown here is derived from an EMBL/GenBank/DDBJ whole genome shotgun (WGS) entry which is preliminary data.</text>
</comment>
<dbReference type="SUPFAM" id="SSF55961">
    <property type="entry name" value="Bet v1-like"/>
    <property type="match status" value="1"/>
</dbReference>
<dbReference type="PANTHER" id="PTHR34560:SF1">
    <property type="entry name" value="START DOMAIN-CONTAINING PROTEIN"/>
    <property type="match status" value="1"/>
</dbReference>
<dbReference type="AlphaFoldDB" id="A0AAV9Y146"/>
<evidence type="ECO:0008006" key="3">
    <source>
        <dbReference type="Google" id="ProtNLM"/>
    </source>
</evidence>
<gene>
    <name evidence="1" type="ORF">RS030_162473</name>
</gene>
<protein>
    <recommendedName>
        <fullName evidence="3">START domain-containing protein</fullName>
    </recommendedName>
</protein>
<name>A0AAV9Y146_9CRYT</name>
<dbReference type="Gene3D" id="3.30.530.20">
    <property type="match status" value="1"/>
</dbReference>
<reference evidence="1 2" key="1">
    <citation type="submission" date="2023-10" db="EMBL/GenBank/DDBJ databases">
        <title>Comparative genomics analysis reveals potential genetic determinants of host preference in Cryptosporidium xiaoi.</title>
        <authorList>
            <person name="Xiao L."/>
            <person name="Li J."/>
        </authorList>
    </citation>
    <scope>NUCLEOTIDE SEQUENCE [LARGE SCALE GENOMIC DNA]</scope>
    <source>
        <strain evidence="1 2">52996</strain>
    </source>
</reference>
<proteinExistence type="predicted"/>
<organism evidence="1 2">
    <name type="scientific">Cryptosporidium xiaoi</name>
    <dbReference type="NCBI Taxonomy" id="659607"/>
    <lineage>
        <taxon>Eukaryota</taxon>
        <taxon>Sar</taxon>
        <taxon>Alveolata</taxon>
        <taxon>Apicomplexa</taxon>
        <taxon>Conoidasida</taxon>
        <taxon>Coccidia</taxon>
        <taxon>Eucoccidiorida</taxon>
        <taxon>Eimeriorina</taxon>
        <taxon>Cryptosporidiidae</taxon>
        <taxon>Cryptosporidium</taxon>
    </lineage>
</organism>
<dbReference type="InterPro" id="IPR023393">
    <property type="entry name" value="START-like_dom_sf"/>
</dbReference>
<evidence type="ECO:0000313" key="1">
    <source>
        <dbReference type="EMBL" id="KAK6590274.1"/>
    </source>
</evidence>
<dbReference type="EMBL" id="JAWDEY010000007">
    <property type="protein sequence ID" value="KAK6590274.1"/>
    <property type="molecule type" value="Genomic_DNA"/>
</dbReference>
<accession>A0AAV9Y146</accession>